<evidence type="ECO:0000256" key="6">
    <source>
        <dbReference type="ARBA" id="ARBA00047597"/>
    </source>
</evidence>
<evidence type="ECO:0000313" key="9">
    <source>
        <dbReference type="Proteomes" id="UP000663828"/>
    </source>
</evidence>
<keyword evidence="9" id="KW-1185">Reference proteome</keyword>
<protein>
    <recommendedName>
        <fullName evidence="7">NAD(P)(+)--arginine ADP-ribosyltransferase</fullName>
        <ecNumber evidence="7">2.4.2.31</ecNumber>
    </recommendedName>
    <alternativeName>
        <fullName evidence="7">Mono(ADP-ribosyl)transferase</fullName>
    </alternativeName>
</protein>
<dbReference type="AlphaFoldDB" id="A0A816EFG3"/>
<comment type="catalytic activity">
    <reaction evidence="6 7">
        <text>L-arginyl-[protein] + NAD(+) = N(omega)-(ADP-D-ribosyl)-L-arginyl-[protein] + nicotinamide + H(+)</text>
        <dbReference type="Rhea" id="RHEA:19149"/>
        <dbReference type="Rhea" id="RHEA-COMP:10532"/>
        <dbReference type="Rhea" id="RHEA-COMP:15087"/>
        <dbReference type="ChEBI" id="CHEBI:15378"/>
        <dbReference type="ChEBI" id="CHEBI:17154"/>
        <dbReference type="ChEBI" id="CHEBI:29965"/>
        <dbReference type="ChEBI" id="CHEBI:57540"/>
        <dbReference type="ChEBI" id="CHEBI:142554"/>
        <dbReference type="EC" id="2.4.2.31"/>
    </reaction>
</comment>
<dbReference type="GO" id="GO:0106274">
    <property type="term" value="F:NAD+-protein-arginine ADP-ribosyltransferase activity"/>
    <property type="evidence" value="ECO:0007669"/>
    <property type="project" value="UniProtKB-EC"/>
</dbReference>
<dbReference type="SMART" id="SM00368">
    <property type="entry name" value="LRR_RI"/>
    <property type="match status" value="4"/>
</dbReference>
<dbReference type="InterPro" id="IPR032675">
    <property type="entry name" value="LRR_dom_sf"/>
</dbReference>
<proteinExistence type="inferred from homology"/>
<evidence type="ECO:0000313" key="8">
    <source>
        <dbReference type="EMBL" id="CAF1645305.1"/>
    </source>
</evidence>
<dbReference type="Pfam" id="PF01129">
    <property type="entry name" value="ART"/>
    <property type="match status" value="1"/>
</dbReference>
<dbReference type="Gene3D" id="3.80.10.10">
    <property type="entry name" value="Ribonuclease Inhibitor"/>
    <property type="match status" value="1"/>
</dbReference>
<dbReference type="EMBL" id="CAJNOR010009508">
    <property type="protein sequence ID" value="CAF1645305.1"/>
    <property type="molecule type" value="Genomic_DNA"/>
</dbReference>
<dbReference type="Gene3D" id="3.90.176.10">
    <property type="entry name" value="Toxin ADP-ribosyltransferase, Chain A, domain 1"/>
    <property type="match status" value="1"/>
</dbReference>
<dbReference type="Proteomes" id="UP000663828">
    <property type="component" value="Unassembled WGS sequence"/>
</dbReference>
<organism evidence="8 9">
    <name type="scientific">Adineta ricciae</name>
    <name type="common">Rotifer</name>
    <dbReference type="NCBI Taxonomy" id="249248"/>
    <lineage>
        <taxon>Eukaryota</taxon>
        <taxon>Metazoa</taxon>
        <taxon>Spiralia</taxon>
        <taxon>Gnathifera</taxon>
        <taxon>Rotifera</taxon>
        <taxon>Eurotatoria</taxon>
        <taxon>Bdelloidea</taxon>
        <taxon>Adinetida</taxon>
        <taxon>Adinetidae</taxon>
        <taxon>Adineta</taxon>
    </lineage>
</organism>
<evidence type="ECO:0000256" key="3">
    <source>
        <dbReference type="ARBA" id="ARBA00022679"/>
    </source>
</evidence>
<accession>A0A816EFG3</accession>
<evidence type="ECO:0000256" key="1">
    <source>
        <dbReference type="ARBA" id="ARBA00009558"/>
    </source>
</evidence>
<dbReference type="SUPFAM" id="SSF52047">
    <property type="entry name" value="RNI-like"/>
    <property type="match status" value="1"/>
</dbReference>
<dbReference type="Pfam" id="PF13516">
    <property type="entry name" value="LRR_6"/>
    <property type="match status" value="4"/>
</dbReference>
<reference evidence="8" key="1">
    <citation type="submission" date="2021-02" db="EMBL/GenBank/DDBJ databases">
        <authorList>
            <person name="Nowell W R."/>
        </authorList>
    </citation>
    <scope>NUCLEOTIDE SEQUENCE</scope>
</reference>
<dbReference type="GO" id="GO:0016779">
    <property type="term" value="F:nucleotidyltransferase activity"/>
    <property type="evidence" value="ECO:0007669"/>
    <property type="project" value="UniProtKB-KW"/>
</dbReference>
<dbReference type="PROSITE" id="PS51996">
    <property type="entry name" value="TR_MART"/>
    <property type="match status" value="1"/>
</dbReference>
<keyword evidence="5" id="KW-0677">Repeat</keyword>
<dbReference type="PANTHER" id="PTHR24111:SF0">
    <property type="entry name" value="LEUCINE-RICH REPEAT-CONTAINING PROTEIN"/>
    <property type="match status" value="1"/>
</dbReference>
<evidence type="ECO:0000256" key="2">
    <source>
        <dbReference type="ARBA" id="ARBA00022676"/>
    </source>
</evidence>
<evidence type="ECO:0000256" key="7">
    <source>
        <dbReference type="RuleBase" id="RU361228"/>
    </source>
</evidence>
<dbReference type="InterPro" id="IPR000768">
    <property type="entry name" value="ART"/>
</dbReference>
<sequence>MLTSFLEQLITKHSYRKTLKPSLAIYLMAARFTDDTKEIQRFSDYTLQPRRMLPPILGYETMPLVSLEEAVEPLHALVPEVERMTWTVKQNHFEDDHHLTDDEAASILLYTMEWEPRNQSFYAILNATLQAANRQLLKPWFLFLRLIMTSLAKLPSESVNLVVYRGVKLDISAQYSTGTTVTWWGLSSCTKSLNVLSNEQFLGQTGTRTLFNIECHSAKSIKTYSLFPEEEEVLLPPARQFQVTGCLNAGHGLHIVQLKEVQPKFPLINPVPVPSSTPPKVTPHFTSTHKPISPPICKDPRLQTHIDALFSDPTLTTLDLQGNQIRAQGAGDLAQALLSNKTLTTLNLGMNEIGDQGAGDLANALLSNKTLTTLDLGGNEIGDQGAGDLAKALLSNKTLTTLDLGYNQIGDQGAGDLAKALLSNKVTLRIATLLTLIPTSTHFSHRHSPT</sequence>
<keyword evidence="3 7" id="KW-0808">Transferase</keyword>
<comment type="caution">
    <text evidence="8">The sequence shown here is derived from an EMBL/GenBank/DDBJ whole genome shotgun (WGS) entry which is preliminary data.</text>
</comment>
<dbReference type="InterPro" id="IPR001611">
    <property type="entry name" value="Leu-rich_rpt"/>
</dbReference>
<dbReference type="PANTHER" id="PTHR24111">
    <property type="entry name" value="LEUCINE-RICH REPEAT-CONTAINING PROTEIN 34"/>
    <property type="match status" value="1"/>
</dbReference>
<dbReference type="InterPro" id="IPR052201">
    <property type="entry name" value="LRR-containing_regulator"/>
</dbReference>
<keyword evidence="4" id="KW-0548">Nucleotidyltransferase</keyword>
<dbReference type="EC" id="2.4.2.31" evidence="7"/>
<comment type="similarity">
    <text evidence="1 7">Belongs to the Arg-specific ADP-ribosyltransferase family.</text>
</comment>
<keyword evidence="2 7" id="KW-0328">Glycosyltransferase</keyword>
<evidence type="ECO:0000256" key="5">
    <source>
        <dbReference type="ARBA" id="ARBA00022737"/>
    </source>
</evidence>
<keyword evidence="7" id="KW-0520">NAD</keyword>
<evidence type="ECO:0000256" key="4">
    <source>
        <dbReference type="ARBA" id="ARBA00022695"/>
    </source>
</evidence>
<dbReference type="SUPFAM" id="SSF56399">
    <property type="entry name" value="ADP-ribosylation"/>
    <property type="match status" value="1"/>
</dbReference>
<name>A0A816EFG3_ADIRI</name>
<keyword evidence="7" id="KW-0521">NADP</keyword>
<gene>
    <name evidence="8" type="ORF">XAT740_LOCUS54027</name>
</gene>